<keyword evidence="1" id="KW-0808">Transferase</keyword>
<dbReference type="EMBL" id="ML208294">
    <property type="protein sequence ID" value="TFK71707.1"/>
    <property type="molecule type" value="Genomic_DNA"/>
</dbReference>
<evidence type="ECO:0000313" key="2">
    <source>
        <dbReference type="Proteomes" id="UP000308600"/>
    </source>
</evidence>
<reference evidence="1 2" key="1">
    <citation type="journal article" date="2019" name="Nat. Ecol. Evol.">
        <title>Megaphylogeny resolves global patterns of mushroom evolution.</title>
        <authorList>
            <person name="Varga T."/>
            <person name="Krizsan K."/>
            <person name="Foldi C."/>
            <person name="Dima B."/>
            <person name="Sanchez-Garcia M."/>
            <person name="Sanchez-Ramirez S."/>
            <person name="Szollosi G.J."/>
            <person name="Szarkandi J.G."/>
            <person name="Papp V."/>
            <person name="Albert L."/>
            <person name="Andreopoulos W."/>
            <person name="Angelini C."/>
            <person name="Antonin V."/>
            <person name="Barry K.W."/>
            <person name="Bougher N.L."/>
            <person name="Buchanan P."/>
            <person name="Buyck B."/>
            <person name="Bense V."/>
            <person name="Catcheside P."/>
            <person name="Chovatia M."/>
            <person name="Cooper J."/>
            <person name="Damon W."/>
            <person name="Desjardin D."/>
            <person name="Finy P."/>
            <person name="Geml J."/>
            <person name="Haridas S."/>
            <person name="Hughes K."/>
            <person name="Justo A."/>
            <person name="Karasinski D."/>
            <person name="Kautmanova I."/>
            <person name="Kiss B."/>
            <person name="Kocsube S."/>
            <person name="Kotiranta H."/>
            <person name="LaButti K.M."/>
            <person name="Lechner B.E."/>
            <person name="Liimatainen K."/>
            <person name="Lipzen A."/>
            <person name="Lukacs Z."/>
            <person name="Mihaltcheva S."/>
            <person name="Morgado L.N."/>
            <person name="Niskanen T."/>
            <person name="Noordeloos M.E."/>
            <person name="Ohm R.A."/>
            <person name="Ortiz-Santana B."/>
            <person name="Ovrebo C."/>
            <person name="Racz N."/>
            <person name="Riley R."/>
            <person name="Savchenko A."/>
            <person name="Shiryaev A."/>
            <person name="Soop K."/>
            <person name="Spirin V."/>
            <person name="Szebenyi C."/>
            <person name="Tomsovsky M."/>
            <person name="Tulloss R.E."/>
            <person name="Uehling J."/>
            <person name="Grigoriev I.V."/>
            <person name="Vagvolgyi C."/>
            <person name="Papp T."/>
            <person name="Martin F.M."/>
            <person name="Miettinen O."/>
            <person name="Hibbett D.S."/>
            <person name="Nagy L.G."/>
        </authorList>
    </citation>
    <scope>NUCLEOTIDE SEQUENCE [LARGE SCALE GENOMIC DNA]</scope>
    <source>
        <strain evidence="1 2">NL-1719</strain>
    </source>
</reference>
<sequence>MSRLGFRLSRSVLSTISPPIARAYEWAASYPATPHRPLLDMSQGSPGIPPPQVVRDALAKASSDTTGYRYLPVLGDEGLRQGLAVEMKRAYGQDSDILQEDVAITAGCNLAFVAAVMALADAGDEVILPIPWYFNHQMSLNLLGMKAVPLPTFASNGFLPSIEVCRRLISPKTRAIVLVTPNNPTGSTYPATLLDDFLTLAQEHKIALVIDETYRDFIPTGAPHNIFSNTQWRSNFVHLFSFSKSYCVPGLRLGAIVGSPTFLAQVVTTLDCLQICAPRQIQVALAPLLPSLRGFITENSAALQHRHALFRDNLPSTWIIGSQGAYYAFVKHPYQGISAEVVCKQLAMEIGVATLPISFFRDENGTVLNEEEDRWIRFSVANVDDEKVIQVCQRLAECDKIFGDGT</sequence>
<accession>A0ACD3B413</accession>
<name>A0ACD3B413_9AGAR</name>
<protein>
    <submittedName>
        <fullName evidence="1">PLP-dependent transferase</fullName>
    </submittedName>
</protein>
<keyword evidence="2" id="KW-1185">Reference proteome</keyword>
<gene>
    <name evidence="1" type="ORF">BDN72DRAFT_793442</name>
</gene>
<proteinExistence type="predicted"/>
<dbReference type="Proteomes" id="UP000308600">
    <property type="component" value="Unassembled WGS sequence"/>
</dbReference>
<organism evidence="1 2">
    <name type="scientific">Pluteus cervinus</name>
    <dbReference type="NCBI Taxonomy" id="181527"/>
    <lineage>
        <taxon>Eukaryota</taxon>
        <taxon>Fungi</taxon>
        <taxon>Dikarya</taxon>
        <taxon>Basidiomycota</taxon>
        <taxon>Agaricomycotina</taxon>
        <taxon>Agaricomycetes</taxon>
        <taxon>Agaricomycetidae</taxon>
        <taxon>Agaricales</taxon>
        <taxon>Pluteineae</taxon>
        <taxon>Pluteaceae</taxon>
        <taxon>Pluteus</taxon>
    </lineage>
</organism>
<evidence type="ECO:0000313" key="1">
    <source>
        <dbReference type="EMBL" id="TFK71707.1"/>
    </source>
</evidence>